<keyword evidence="2" id="KW-1185">Reference proteome</keyword>
<protein>
    <recommendedName>
        <fullName evidence="3">Knottin scorpion toxin-like domain-containing protein</fullName>
    </recommendedName>
</protein>
<reference evidence="1 2" key="1">
    <citation type="submission" date="2016-09" db="EMBL/GenBank/DDBJ databases">
        <title>The draft genome of Dichanthelium oligosanthes: A C3 panicoid grass species.</title>
        <authorList>
            <person name="Studer A.J."/>
            <person name="Schnable J.C."/>
            <person name="Brutnell T.P."/>
        </authorList>
    </citation>
    <scope>NUCLEOTIDE SEQUENCE [LARGE SCALE GENOMIC DNA]</scope>
    <source>
        <strain evidence="2">cv. Kellogg 1175</strain>
        <tissue evidence="1">Leaf</tissue>
    </source>
</reference>
<name>A0A1E5WI52_9POAL</name>
<evidence type="ECO:0000313" key="1">
    <source>
        <dbReference type="EMBL" id="OEL37061.1"/>
    </source>
</evidence>
<accession>A0A1E5WI52</accession>
<evidence type="ECO:0000313" key="2">
    <source>
        <dbReference type="Proteomes" id="UP000095767"/>
    </source>
</evidence>
<gene>
    <name evidence="1" type="ORF">BAE44_0001922</name>
</gene>
<dbReference type="AlphaFoldDB" id="A0A1E5WI52"/>
<dbReference type="OrthoDB" id="10449897at2759"/>
<dbReference type="EMBL" id="LWDX02006801">
    <property type="protein sequence ID" value="OEL37061.1"/>
    <property type="molecule type" value="Genomic_DNA"/>
</dbReference>
<proteinExistence type="predicted"/>
<comment type="caution">
    <text evidence="1">The sequence shown here is derived from an EMBL/GenBank/DDBJ whole genome shotgun (WGS) entry which is preliminary data.</text>
</comment>
<feature type="non-terminal residue" evidence="1">
    <location>
        <position position="1"/>
    </location>
</feature>
<organism evidence="1 2">
    <name type="scientific">Dichanthelium oligosanthes</name>
    <dbReference type="NCBI Taxonomy" id="888268"/>
    <lineage>
        <taxon>Eukaryota</taxon>
        <taxon>Viridiplantae</taxon>
        <taxon>Streptophyta</taxon>
        <taxon>Embryophyta</taxon>
        <taxon>Tracheophyta</taxon>
        <taxon>Spermatophyta</taxon>
        <taxon>Magnoliopsida</taxon>
        <taxon>Liliopsida</taxon>
        <taxon>Poales</taxon>
        <taxon>Poaceae</taxon>
        <taxon>PACMAD clade</taxon>
        <taxon>Panicoideae</taxon>
        <taxon>Panicodae</taxon>
        <taxon>Paniceae</taxon>
        <taxon>Dichantheliinae</taxon>
        <taxon>Dichanthelium</taxon>
    </lineage>
</organism>
<evidence type="ECO:0008006" key="3">
    <source>
        <dbReference type="Google" id="ProtNLM"/>
    </source>
</evidence>
<sequence length="44" mass="4560">LYGGTCDKQTCTMVCKSNGYVDPVVKCQSSGTCCCLAKCCGETA</sequence>
<dbReference type="Proteomes" id="UP000095767">
    <property type="component" value="Unassembled WGS sequence"/>
</dbReference>